<dbReference type="AlphaFoldDB" id="A0A6A4VRS0"/>
<keyword evidence="2" id="KW-1185">Reference proteome</keyword>
<gene>
    <name evidence="1" type="ORF">FJT64_008773</name>
</gene>
<evidence type="ECO:0000313" key="1">
    <source>
        <dbReference type="EMBL" id="KAF0293382.1"/>
    </source>
</evidence>
<dbReference type="Proteomes" id="UP000440578">
    <property type="component" value="Unassembled WGS sequence"/>
</dbReference>
<organism evidence="1 2">
    <name type="scientific">Amphibalanus amphitrite</name>
    <name type="common">Striped barnacle</name>
    <name type="synonym">Balanus amphitrite</name>
    <dbReference type="NCBI Taxonomy" id="1232801"/>
    <lineage>
        <taxon>Eukaryota</taxon>
        <taxon>Metazoa</taxon>
        <taxon>Ecdysozoa</taxon>
        <taxon>Arthropoda</taxon>
        <taxon>Crustacea</taxon>
        <taxon>Multicrustacea</taxon>
        <taxon>Cirripedia</taxon>
        <taxon>Thoracica</taxon>
        <taxon>Thoracicalcarea</taxon>
        <taxon>Balanomorpha</taxon>
        <taxon>Balanoidea</taxon>
        <taxon>Balanidae</taxon>
        <taxon>Amphibalaninae</taxon>
        <taxon>Amphibalanus</taxon>
    </lineage>
</organism>
<name>A0A6A4VRS0_AMPAM</name>
<evidence type="ECO:0000313" key="2">
    <source>
        <dbReference type="Proteomes" id="UP000440578"/>
    </source>
</evidence>
<accession>A0A6A4VRS0</accession>
<protein>
    <recommendedName>
        <fullName evidence="3">Single domain-containing protein</fullName>
    </recommendedName>
</protein>
<reference evidence="1 2" key="1">
    <citation type="submission" date="2019-07" db="EMBL/GenBank/DDBJ databases">
        <title>Draft genome assembly of a fouling barnacle, Amphibalanus amphitrite (Darwin, 1854): The first reference genome for Thecostraca.</title>
        <authorList>
            <person name="Kim W."/>
        </authorList>
    </citation>
    <scope>NUCLEOTIDE SEQUENCE [LARGE SCALE GENOMIC DNA]</scope>
    <source>
        <strain evidence="1">SNU_AA5</strain>
        <tissue evidence="1">Soma without cirri and trophi</tissue>
    </source>
</reference>
<proteinExistence type="predicted"/>
<comment type="caution">
    <text evidence="1">The sequence shown here is derived from an EMBL/GenBank/DDBJ whole genome shotgun (WGS) entry which is preliminary data.</text>
</comment>
<dbReference type="EMBL" id="VIIS01001750">
    <property type="protein sequence ID" value="KAF0293382.1"/>
    <property type="molecule type" value="Genomic_DNA"/>
</dbReference>
<evidence type="ECO:0008006" key="3">
    <source>
        <dbReference type="Google" id="ProtNLM"/>
    </source>
</evidence>
<sequence length="188" mass="21673">MDVVSGKIREPSEGQGCLRQRCPIVGKNVDFTRLKKENYFCREASGDRNKQFPSCCPSLQCKHYVKGKLVPLPKHMYPTLRCPVVSKTIDFTRLKRGNFFCREASGDRNKQFPSCCPSLQCKHYVKGKCPLVAKNVDFDLLKSGNYYCRQAWGNRNKQFPSCCPSLQCKHYVKGKLEPLPKHMYPYLH</sequence>